<dbReference type="GO" id="GO:1904680">
    <property type="term" value="F:peptide transmembrane transporter activity"/>
    <property type="evidence" value="ECO:0007669"/>
    <property type="project" value="TreeGrafter"/>
</dbReference>
<keyword evidence="1" id="KW-0732">Signal</keyword>
<feature type="chain" id="PRO_5039340742" evidence="1">
    <location>
        <begin position="22"/>
        <end position="557"/>
    </location>
</feature>
<dbReference type="PANTHER" id="PTHR30290:SF83">
    <property type="entry name" value="ABC TRANSPORTER SUBSTRATE-BINDING PROTEIN"/>
    <property type="match status" value="1"/>
</dbReference>
<dbReference type="PIRSF" id="PIRSF002741">
    <property type="entry name" value="MppA"/>
    <property type="match status" value="1"/>
</dbReference>
<dbReference type="InterPro" id="IPR000914">
    <property type="entry name" value="SBP_5_dom"/>
</dbReference>
<dbReference type="GO" id="GO:0042597">
    <property type="term" value="C:periplasmic space"/>
    <property type="evidence" value="ECO:0007669"/>
    <property type="project" value="UniProtKB-ARBA"/>
</dbReference>
<dbReference type="GO" id="GO:0043190">
    <property type="term" value="C:ATP-binding cassette (ABC) transporter complex"/>
    <property type="evidence" value="ECO:0007669"/>
    <property type="project" value="InterPro"/>
</dbReference>
<dbReference type="Pfam" id="PF00496">
    <property type="entry name" value="SBP_bac_5"/>
    <property type="match status" value="1"/>
</dbReference>
<dbReference type="InterPro" id="IPR030678">
    <property type="entry name" value="Peptide/Ni-bd"/>
</dbReference>
<evidence type="ECO:0000256" key="1">
    <source>
        <dbReference type="SAM" id="SignalP"/>
    </source>
</evidence>
<reference evidence="3 4" key="1">
    <citation type="submission" date="2018-05" db="EMBL/GenBank/DDBJ databases">
        <title>Evolution of GPA BGCs.</title>
        <authorList>
            <person name="Waglechner N."/>
            <person name="Wright G.D."/>
        </authorList>
    </citation>
    <scope>NUCLEOTIDE SEQUENCE [LARGE SCALE GENOMIC DNA]</scope>
    <source>
        <strain evidence="3 4">DSM 5908</strain>
    </source>
</reference>
<gene>
    <name evidence="3" type="ORF">DMA12_09780</name>
</gene>
<dbReference type="GO" id="GO:0015833">
    <property type="term" value="P:peptide transport"/>
    <property type="evidence" value="ECO:0007669"/>
    <property type="project" value="TreeGrafter"/>
</dbReference>
<dbReference type="PANTHER" id="PTHR30290">
    <property type="entry name" value="PERIPLASMIC BINDING COMPONENT OF ABC TRANSPORTER"/>
    <property type="match status" value="1"/>
</dbReference>
<dbReference type="InterPro" id="IPR039424">
    <property type="entry name" value="SBP_5"/>
</dbReference>
<dbReference type="PROSITE" id="PS51257">
    <property type="entry name" value="PROKAR_LIPOPROTEIN"/>
    <property type="match status" value="1"/>
</dbReference>
<dbReference type="SUPFAM" id="SSF53850">
    <property type="entry name" value="Periplasmic binding protein-like II"/>
    <property type="match status" value="1"/>
</dbReference>
<evidence type="ECO:0000313" key="4">
    <source>
        <dbReference type="Proteomes" id="UP000286716"/>
    </source>
</evidence>
<dbReference type="Gene3D" id="3.40.190.10">
    <property type="entry name" value="Periplasmic binding protein-like II"/>
    <property type="match status" value="1"/>
</dbReference>
<name>A0A428WVC0_AMYBA</name>
<dbReference type="Proteomes" id="UP000286716">
    <property type="component" value="Unassembled WGS sequence"/>
</dbReference>
<dbReference type="Gene3D" id="3.10.105.10">
    <property type="entry name" value="Dipeptide-binding Protein, Domain 3"/>
    <property type="match status" value="1"/>
</dbReference>
<accession>A0A428WVC0</accession>
<organism evidence="3 4">
    <name type="scientific">Amycolatopsis balhimycina DSM 5908</name>
    <dbReference type="NCBI Taxonomy" id="1081091"/>
    <lineage>
        <taxon>Bacteria</taxon>
        <taxon>Bacillati</taxon>
        <taxon>Actinomycetota</taxon>
        <taxon>Actinomycetes</taxon>
        <taxon>Pseudonocardiales</taxon>
        <taxon>Pseudonocardiaceae</taxon>
        <taxon>Amycolatopsis</taxon>
    </lineage>
</organism>
<protein>
    <submittedName>
        <fullName evidence="3">ABC transporter substrate-binding protein</fullName>
    </submittedName>
</protein>
<comment type="caution">
    <text evidence="3">The sequence shown here is derived from an EMBL/GenBank/DDBJ whole genome shotgun (WGS) entry which is preliminary data.</text>
</comment>
<dbReference type="AlphaFoldDB" id="A0A428WVC0"/>
<dbReference type="OrthoDB" id="9796817at2"/>
<dbReference type="EMBL" id="QHHU01000011">
    <property type="protein sequence ID" value="RSM47021.1"/>
    <property type="molecule type" value="Genomic_DNA"/>
</dbReference>
<sequence length="557" mass="59365">MKQLRFAVGVLAAVMLLTACGANDTPAGQGGTVKPGGTLVLLNDAPSITWDPAKSSNLVVTTLGLIHRRLTSWDVAPGKDTTIVPDLATDTGRPSDGGKTWTFTLKDGLKYADGTPIKSEDVKWGLERSFAAAFSGGLAYHKDLLSPGLAYKGPFDGGKELDTVQTPDAKTIVFHLARAYGDFNWVASTPAFSPVPKGKGAEANYGDHPVASGPYQLQSYERGKSAKLTRNPNWSRDEDKTRLANPDTIDFELGQDTGVISKRLVDDTGKDRAAFGMTFASPAQLAQIQGNASAKSRLVTSESGALAYLSLNTQRGNLKNPKVRQAFQYAVDKAAFQVASAGSPQLAGDVATTLITPGLQGRDQYDLYPAPPSGDPAKAKQLLAEAGFPNGLDGLVMATHNERGFPEKAAAIQASLARANIKATIKPLDDDTYTSEVDTKGLSDFDLTLTSWQPDIPSANANIQPLFQSTEIGNGGYNESRYSNPEVDALIAEAQATVDPAEAGKKWAALDKKILADSPVVPLIYTRNSFLHGSQVGDVRIGRFPAYVDYRKFGLVQ</sequence>
<dbReference type="RefSeq" id="WP_020639265.1">
    <property type="nucleotide sequence ID" value="NZ_QHHU01000011.1"/>
</dbReference>
<keyword evidence="4" id="KW-1185">Reference proteome</keyword>
<feature type="domain" description="Solute-binding protein family 5" evidence="2">
    <location>
        <begin position="82"/>
        <end position="473"/>
    </location>
</feature>
<feature type="signal peptide" evidence="1">
    <location>
        <begin position="1"/>
        <end position="21"/>
    </location>
</feature>
<evidence type="ECO:0000313" key="3">
    <source>
        <dbReference type="EMBL" id="RSM47021.1"/>
    </source>
</evidence>
<dbReference type="CDD" id="cd08506">
    <property type="entry name" value="PBP2_clavulanate_OppA2"/>
    <property type="match status" value="1"/>
</dbReference>
<evidence type="ECO:0000259" key="2">
    <source>
        <dbReference type="Pfam" id="PF00496"/>
    </source>
</evidence>
<proteinExistence type="predicted"/>